<reference evidence="4" key="1">
    <citation type="journal article" date="2023" name="Int. J. Mol. Sci.">
        <title>Genomic and Metabolic Characterization of Plant Growth-Promoting Rhizobacteria Isolated from Nodules of Clovers Grown in Non-Farmed Soil.</title>
        <authorList>
            <person name="Wojcik M."/>
            <person name="Koper P."/>
            <person name="Zebracki K."/>
            <person name="Marczak M."/>
            <person name="Mazur A."/>
        </authorList>
    </citation>
    <scope>NUCLEOTIDE SEQUENCE [LARGE SCALE GENOMIC DNA]</scope>
    <source>
        <strain evidence="4">KB12</strain>
    </source>
</reference>
<gene>
    <name evidence="3" type="ORF">R1523_13020</name>
</gene>
<dbReference type="EMBL" id="JAWJWI010000005">
    <property type="protein sequence ID" value="MDV4186424.1"/>
    <property type="molecule type" value="Genomic_DNA"/>
</dbReference>
<feature type="region of interest" description="Disordered" evidence="1">
    <location>
        <begin position="18"/>
        <end position="41"/>
    </location>
</feature>
<name>A0ABU3YKR5_9HYPH</name>
<keyword evidence="4" id="KW-1185">Reference proteome</keyword>
<proteinExistence type="predicted"/>
<evidence type="ECO:0000259" key="2">
    <source>
        <dbReference type="Pfam" id="PF02371"/>
    </source>
</evidence>
<protein>
    <submittedName>
        <fullName evidence="3">Transposase</fullName>
    </submittedName>
</protein>
<dbReference type="Proteomes" id="UP001187203">
    <property type="component" value="Unassembled WGS sequence"/>
</dbReference>
<comment type="caution">
    <text evidence="3">The sequence shown here is derived from an EMBL/GenBank/DDBJ whole genome shotgun (WGS) entry which is preliminary data.</text>
</comment>
<dbReference type="RefSeq" id="WP_317276208.1">
    <property type="nucleotide sequence ID" value="NZ_JAWJWH010000005.1"/>
</dbReference>
<dbReference type="InterPro" id="IPR003346">
    <property type="entry name" value="Transposase_20"/>
</dbReference>
<accession>A0ABU3YKR5</accession>
<evidence type="ECO:0000313" key="4">
    <source>
        <dbReference type="Proteomes" id="UP001187203"/>
    </source>
</evidence>
<dbReference type="Pfam" id="PF02371">
    <property type="entry name" value="Transposase_20"/>
    <property type="match status" value="1"/>
</dbReference>
<evidence type="ECO:0000313" key="3">
    <source>
        <dbReference type="EMBL" id="MDV4186424.1"/>
    </source>
</evidence>
<organism evidence="3 4">
    <name type="scientific">Rhizobium brockwellii</name>
    <dbReference type="NCBI Taxonomy" id="3019932"/>
    <lineage>
        <taxon>Bacteria</taxon>
        <taxon>Pseudomonadati</taxon>
        <taxon>Pseudomonadota</taxon>
        <taxon>Alphaproteobacteria</taxon>
        <taxon>Hyphomicrobiales</taxon>
        <taxon>Rhizobiaceae</taxon>
        <taxon>Rhizobium/Agrobacterium group</taxon>
        <taxon>Rhizobium</taxon>
    </lineage>
</organism>
<feature type="domain" description="Transposase IS116/IS110/IS902 C-terminal" evidence="2">
    <location>
        <begin position="6"/>
        <end position="67"/>
    </location>
</feature>
<sequence length="68" mass="7790">MSFRHTIDDPSRFRSAASVGAHLVPTPRRKQSGETDATGHISGWGDRLPRTYLFEATSVVLHRTRRWR</sequence>
<evidence type="ECO:0000256" key="1">
    <source>
        <dbReference type="SAM" id="MobiDB-lite"/>
    </source>
</evidence>